<evidence type="ECO:0000313" key="3">
    <source>
        <dbReference type="Proteomes" id="UP000255233"/>
    </source>
</evidence>
<gene>
    <name evidence="2" type="ORF">NCTC11190_00609</name>
</gene>
<dbReference type="InterPro" id="IPR051783">
    <property type="entry name" value="NAD(P)-dependent_oxidoreduct"/>
</dbReference>
<dbReference type="PANTHER" id="PTHR48079">
    <property type="entry name" value="PROTEIN YEEZ"/>
    <property type="match status" value="1"/>
</dbReference>
<organism evidence="2 3">
    <name type="scientific">Rikenella microfusus</name>
    <dbReference type="NCBI Taxonomy" id="28139"/>
    <lineage>
        <taxon>Bacteria</taxon>
        <taxon>Pseudomonadati</taxon>
        <taxon>Bacteroidota</taxon>
        <taxon>Bacteroidia</taxon>
        <taxon>Bacteroidales</taxon>
        <taxon>Rikenellaceae</taxon>
        <taxon>Rikenella</taxon>
    </lineage>
</organism>
<name>A0A379MRZ9_9BACT</name>
<keyword evidence="3" id="KW-1185">Reference proteome</keyword>
<reference evidence="2 3" key="1">
    <citation type="submission" date="2018-06" db="EMBL/GenBank/DDBJ databases">
        <authorList>
            <consortium name="Pathogen Informatics"/>
            <person name="Doyle S."/>
        </authorList>
    </citation>
    <scope>NUCLEOTIDE SEQUENCE [LARGE SCALE GENOMIC DNA]</scope>
    <source>
        <strain evidence="2 3">NCTC11190</strain>
    </source>
</reference>
<evidence type="ECO:0000313" key="2">
    <source>
        <dbReference type="EMBL" id="SUE33402.1"/>
    </source>
</evidence>
<sequence length="336" mass="36896">MKKIIIAGATGLVGTHLVSELLGRQADAGGETYVPTAVAHSEESWRKLDWLLLRRGLGERPHRRTVAALEYIDDCRRLMRDERPDIVFNCAARVAVGRARDGEKLVTRNVEITHNLVTAALELPPEERPLFVHVSSVAALGGTAGPSGCIDENAVMDNLAGASAYARSKFLSENEVWRGAAHGLRVAVVNPAVILGAMSPGSGFWLNELFKAVRRGAGRFWIDGQTAFVSADDVARAMILLAETPGAWGKRYVLSAENLSYRRFLEQIARAEGLPEPRIRIPRWLLRMAVPFAPSMAAVLDARRRFDGSEIMRVVPFRYTDLAETLSQTAAAMEKI</sequence>
<dbReference type="STRING" id="880526.GCA_000427365_00837"/>
<dbReference type="InterPro" id="IPR036291">
    <property type="entry name" value="NAD(P)-bd_dom_sf"/>
</dbReference>
<dbReference type="RefSeq" id="WP_051214345.1">
    <property type="nucleotide sequence ID" value="NZ_UGVL01000001.1"/>
</dbReference>
<dbReference type="GO" id="GO:0005737">
    <property type="term" value="C:cytoplasm"/>
    <property type="evidence" value="ECO:0007669"/>
    <property type="project" value="TreeGrafter"/>
</dbReference>
<dbReference type="PANTHER" id="PTHR48079:SF6">
    <property type="entry name" value="NAD(P)-BINDING DOMAIN-CONTAINING PROTEIN-RELATED"/>
    <property type="match status" value="1"/>
</dbReference>
<feature type="domain" description="NAD-dependent epimerase/dehydratase" evidence="1">
    <location>
        <begin position="4"/>
        <end position="247"/>
    </location>
</feature>
<dbReference type="Gene3D" id="3.40.50.720">
    <property type="entry name" value="NAD(P)-binding Rossmann-like Domain"/>
    <property type="match status" value="1"/>
</dbReference>
<dbReference type="GO" id="GO:0004029">
    <property type="term" value="F:aldehyde dehydrogenase (NAD+) activity"/>
    <property type="evidence" value="ECO:0007669"/>
    <property type="project" value="TreeGrafter"/>
</dbReference>
<dbReference type="Pfam" id="PF01370">
    <property type="entry name" value="Epimerase"/>
    <property type="match status" value="1"/>
</dbReference>
<dbReference type="SUPFAM" id="SSF51735">
    <property type="entry name" value="NAD(P)-binding Rossmann-fold domains"/>
    <property type="match status" value="1"/>
</dbReference>
<dbReference type="AlphaFoldDB" id="A0A379MRZ9"/>
<dbReference type="OrthoDB" id="596910at2"/>
<evidence type="ECO:0000259" key="1">
    <source>
        <dbReference type="Pfam" id="PF01370"/>
    </source>
</evidence>
<proteinExistence type="predicted"/>
<dbReference type="InterPro" id="IPR001509">
    <property type="entry name" value="Epimerase_deHydtase"/>
</dbReference>
<accession>A0A379MRZ9</accession>
<dbReference type="EMBL" id="UGVL01000001">
    <property type="protein sequence ID" value="SUE33402.1"/>
    <property type="molecule type" value="Genomic_DNA"/>
</dbReference>
<dbReference type="Proteomes" id="UP000255233">
    <property type="component" value="Unassembled WGS sequence"/>
</dbReference>
<protein>
    <submittedName>
        <fullName evidence="2">Short chain dehydrogenase</fullName>
    </submittedName>
</protein>